<comment type="caution">
    <text evidence="1">The sequence shown here is derived from an EMBL/GenBank/DDBJ whole genome shotgun (WGS) entry which is preliminary data.</text>
</comment>
<proteinExistence type="predicted"/>
<dbReference type="NCBIfam" id="TIGR02549">
    <property type="entry name" value="CRISPR_DxTHG"/>
    <property type="match status" value="1"/>
</dbReference>
<dbReference type="InterPro" id="IPR011742">
    <property type="entry name" value="CRISPR-assoc_prot_TM1812"/>
</dbReference>
<dbReference type="CDD" id="cd09732">
    <property type="entry name" value="Csx1_III-U"/>
    <property type="match status" value="1"/>
</dbReference>
<gene>
    <name evidence="1" type="ORF">H6F44_09740</name>
</gene>
<dbReference type="InterPro" id="IPR013383">
    <property type="entry name" value="CRISPR-assoc_prot_DxTHG_CS"/>
</dbReference>
<dbReference type="EMBL" id="JACJPY010000025">
    <property type="protein sequence ID" value="MBD2150397.1"/>
    <property type="molecule type" value="Genomic_DNA"/>
</dbReference>
<dbReference type="NCBIfam" id="TIGR02221">
    <property type="entry name" value="cas_TM1812"/>
    <property type="match status" value="1"/>
</dbReference>
<dbReference type="RefSeq" id="WP_190350764.1">
    <property type="nucleotide sequence ID" value="NZ_JACJPY010000025.1"/>
</dbReference>
<dbReference type="AlphaFoldDB" id="A0A926Z680"/>
<dbReference type="Gene3D" id="3.40.50.10640">
    <property type="entry name" value="SSO1389-like"/>
    <property type="match status" value="1"/>
</dbReference>
<dbReference type="SUPFAM" id="SSF160980">
    <property type="entry name" value="SSO1389-like"/>
    <property type="match status" value="1"/>
</dbReference>
<accession>A0A926Z680</accession>
<evidence type="ECO:0000313" key="2">
    <source>
        <dbReference type="Proteomes" id="UP000631421"/>
    </source>
</evidence>
<evidence type="ECO:0000313" key="1">
    <source>
        <dbReference type="EMBL" id="MBD2150397.1"/>
    </source>
</evidence>
<protein>
    <submittedName>
        <fullName evidence="1">TIGR02221 family CRISPR-associated protein</fullName>
    </submittedName>
</protein>
<sequence>MKVISFLGFNQYGYTETTYVNPDKTKKFKTAIFQEAIVDFYKPDAVYVLLTKTAKEGISNNATESTWETLKKSLEGKVDLHSIENIPEGHTTEDIWQLFEKLTSFIEQDDEVLFDITHGFRSLPVLALIAVSYLRVVRNVKIVGLIYGAFDAKNKETNETPTFDLLPIVGLLQWTTATDQFIKTGNGQVLASLLKGGETSTQNLGDSINAISKGLQLLRPMDVMQESSLLPDRIKEATKSISKTIPPFATLLKRVQDDYGKFGLNNPSDYQTNSKLALARQVEIIEWYSSKGQVVQALSLAREWLPSLLCHHFDLDPLIENPNRSEMEFLLSSSGMLKDRVTNEIIKQSPYREQWLAVPNDKRTPLTRLWGGGINLANLRNDVLHAGFRRNSRNADAVIQQLEIVIRELKVIAKLWELN</sequence>
<organism evidence="1 2">
    <name type="scientific">Pseudanabaena cinerea FACHB-1277</name>
    <dbReference type="NCBI Taxonomy" id="2949581"/>
    <lineage>
        <taxon>Bacteria</taxon>
        <taxon>Bacillati</taxon>
        <taxon>Cyanobacteriota</taxon>
        <taxon>Cyanophyceae</taxon>
        <taxon>Pseudanabaenales</taxon>
        <taxon>Pseudanabaenaceae</taxon>
        <taxon>Pseudanabaena</taxon>
        <taxon>Pseudanabaena cinerea</taxon>
    </lineage>
</organism>
<name>A0A926Z680_9CYAN</name>
<reference evidence="1" key="1">
    <citation type="journal article" date="2015" name="ISME J.">
        <title>Draft Genome Sequence of Streptomyces incarnatus NRRL8089, which Produces the Nucleoside Antibiotic Sinefungin.</title>
        <authorList>
            <person name="Oshima K."/>
            <person name="Hattori M."/>
            <person name="Shimizu H."/>
            <person name="Fukuda K."/>
            <person name="Nemoto M."/>
            <person name="Inagaki K."/>
            <person name="Tamura T."/>
        </authorList>
    </citation>
    <scope>NUCLEOTIDE SEQUENCE</scope>
    <source>
        <strain evidence="1">FACHB-1277</strain>
    </source>
</reference>
<reference evidence="1" key="2">
    <citation type="submission" date="2020-08" db="EMBL/GenBank/DDBJ databases">
        <authorList>
            <person name="Chen M."/>
            <person name="Teng W."/>
            <person name="Zhao L."/>
            <person name="Hu C."/>
            <person name="Zhou Y."/>
            <person name="Han B."/>
            <person name="Song L."/>
            <person name="Shu W."/>
        </authorList>
    </citation>
    <scope>NUCLEOTIDE SEQUENCE</scope>
    <source>
        <strain evidence="1">FACHB-1277</strain>
    </source>
</reference>
<keyword evidence="2" id="KW-1185">Reference proteome</keyword>
<dbReference type="Proteomes" id="UP000631421">
    <property type="component" value="Unassembled WGS sequence"/>
</dbReference>